<gene>
    <name evidence="2" type="ORF">GZH47_27945</name>
</gene>
<reference evidence="2 3" key="1">
    <citation type="submission" date="2020-02" db="EMBL/GenBank/DDBJ databases">
        <title>Paenibacillus sp. nov., isolated from rhizosphere soil of tomato.</title>
        <authorList>
            <person name="Weon H.-Y."/>
            <person name="Lee S.A."/>
        </authorList>
    </citation>
    <scope>NUCLEOTIDE SEQUENCE [LARGE SCALE GENOMIC DNA]</scope>
    <source>
        <strain evidence="2 3">14171R-81</strain>
    </source>
</reference>
<dbReference type="GO" id="GO:0016747">
    <property type="term" value="F:acyltransferase activity, transferring groups other than amino-acyl groups"/>
    <property type="evidence" value="ECO:0007669"/>
    <property type="project" value="InterPro"/>
</dbReference>
<sequence length="161" mass="17809">MILNFIRSSNATLADEREIMNANPFFNRISKDKEQLADADIEAEHRDAEAAGAERYVIYDDMGRPAGIIEYLMTNPNDACTWIGLLVISGQCQGKGYGRSALAWFDRVMHGRGVASHRLGVLADNHPAHAFWQSQGAAAVKPAVLPDGKPIVIYERIVRRS</sequence>
<dbReference type="KEGG" id="prz:GZH47_27945"/>
<name>A0A6C0P6P1_9BACL</name>
<dbReference type="Pfam" id="PF00583">
    <property type="entry name" value="Acetyltransf_1"/>
    <property type="match status" value="1"/>
</dbReference>
<evidence type="ECO:0000313" key="2">
    <source>
        <dbReference type="EMBL" id="QHW34250.1"/>
    </source>
</evidence>
<protein>
    <submittedName>
        <fullName evidence="2">GNAT family N-acetyltransferase</fullName>
    </submittedName>
</protein>
<dbReference type="InterPro" id="IPR016181">
    <property type="entry name" value="Acyl_CoA_acyltransferase"/>
</dbReference>
<dbReference type="AlphaFoldDB" id="A0A6C0P6P1"/>
<proteinExistence type="predicted"/>
<keyword evidence="3" id="KW-1185">Reference proteome</keyword>
<dbReference type="EMBL" id="CP048286">
    <property type="protein sequence ID" value="QHW34250.1"/>
    <property type="molecule type" value="Genomic_DNA"/>
</dbReference>
<dbReference type="Gene3D" id="3.40.630.30">
    <property type="match status" value="1"/>
</dbReference>
<dbReference type="SUPFAM" id="SSF55729">
    <property type="entry name" value="Acyl-CoA N-acyltransferases (Nat)"/>
    <property type="match status" value="1"/>
</dbReference>
<dbReference type="RefSeq" id="WP_162644242.1">
    <property type="nucleotide sequence ID" value="NZ_CP048286.1"/>
</dbReference>
<evidence type="ECO:0000313" key="3">
    <source>
        <dbReference type="Proteomes" id="UP000479114"/>
    </source>
</evidence>
<dbReference type="CDD" id="cd04301">
    <property type="entry name" value="NAT_SF"/>
    <property type="match status" value="1"/>
</dbReference>
<organism evidence="2 3">
    <name type="scientific">Paenibacillus rhizovicinus</name>
    <dbReference type="NCBI Taxonomy" id="2704463"/>
    <lineage>
        <taxon>Bacteria</taxon>
        <taxon>Bacillati</taxon>
        <taxon>Bacillota</taxon>
        <taxon>Bacilli</taxon>
        <taxon>Bacillales</taxon>
        <taxon>Paenibacillaceae</taxon>
        <taxon>Paenibacillus</taxon>
    </lineage>
</organism>
<dbReference type="PROSITE" id="PS51186">
    <property type="entry name" value="GNAT"/>
    <property type="match status" value="1"/>
</dbReference>
<evidence type="ECO:0000259" key="1">
    <source>
        <dbReference type="PROSITE" id="PS51186"/>
    </source>
</evidence>
<accession>A0A6C0P6P1</accession>
<keyword evidence="2" id="KW-0808">Transferase</keyword>
<dbReference type="Proteomes" id="UP000479114">
    <property type="component" value="Chromosome"/>
</dbReference>
<feature type="domain" description="N-acetyltransferase" evidence="1">
    <location>
        <begin position="11"/>
        <end position="160"/>
    </location>
</feature>
<dbReference type="InterPro" id="IPR000182">
    <property type="entry name" value="GNAT_dom"/>
</dbReference>